<dbReference type="GO" id="GO:0015941">
    <property type="term" value="P:pantothenate catabolic process"/>
    <property type="evidence" value="ECO:0007669"/>
    <property type="project" value="InterPro"/>
</dbReference>
<dbReference type="GO" id="GO:0004633">
    <property type="term" value="F:phosphopantothenoylcysteine decarboxylase activity"/>
    <property type="evidence" value="ECO:0007669"/>
    <property type="project" value="UniProtKB-UniRule"/>
</dbReference>
<dbReference type="InterPro" id="IPR005252">
    <property type="entry name" value="CoaBC"/>
</dbReference>
<dbReference type="InterPro" id="IPR036551">
    <property type="entry name" value="Flavin_trans-like"/>
</dbReference>
<comment type="pathway">
    <text evidence="3 4">Cofactor biosynthesis; coenzyme A biosynthesis; CoA from (R)-pantothenate: step 2/5.</text>
</comment>
<keyword evidence="2 3" id="KW-0456">Lyase</keyword>
<comment type="caution">
    <text evidence="7">The sequence shown here is derived from an EMBL/GenBank/DDBJ whole genome shotgun (WGS) entry which is preliminary data.</text>
</comment>
<keyword evidence="8" id="KW-1185">Reference proteome</keyword>
<dbReference type="OrthoDB" id="9802554at2"/>
<feature type="binding site" evidence="3">
    <location>
        <position position="343"/>
    </location>
    <ligand>
        <name>CTP</name>
        <dbReference type="ChEBI" id="CHEBI:37563"/>
    </ligand>
</feature>
<dbReference type="Gene3D" id="3.40.50.1950">
    <property type="entry name" value="Flavin prenyltransferase-like"/>
    <property type="match status" value="1"/>
</dbReference>
<comment type="pathway">
    <text evidence="3 4">Cofactor biosynthesis; coenzyme A biosynthesis; CoA from (R)-pantothenate: step 3/5.</text>
</comment>
<accession>A0A2N6SLG8</accession>
<dbReference type="GO" id="GO:0004632">
    <property type="term" value="F:phosphopantothenate--cysteine ligase activity"/>
    <property type="evidence" value="ECO:0007669"/>
    <property type="project" value="UniProtKB-UniRule"/>
</dbReference>
<evidence type="ECO:0000256" key="4">
    <source>
        <dbReference type="RuleBase" id="RU364078"/>
    </source>
</evidence>
<dbReference type="SUPFAM" id="SSF102645">
    <property type="entry name" value="CoaB-like"/>
    <property type="match status" value="1"/>
</dbReference>
<feature type="region of interest" description="Phosphopantothenoylcysteine decarboxylase" evidence="3">
    <location>
        <begin position="1"/>
        <end position="194"/>
    </location>
</feature>
<dbReference type="Pfam" id="PF02441">
    <property type="entry name" value="Flavoprotein"/>
    <property type="match status" value="1"/>
</dbReference>
<dbReference type="InterPro" id="IPR003382">
    <property type="entry name" value="Flavoprotein"/>
</dbReference>
<dbReference type="Proteomes" id="UP000235682">
    <property type="component" value="Unassembled WGS sequence"/>
</dbReference>
<gene>
    <name evidence="3 7" type="primary">coaBC</name>
    <name evidence="7" type="ORF">CJ205_07100</name>
</gene>
<dbReference type="PANTHER" id="PTHR14359:SF6">
    <property type="entry name" value="PHOSPHOPANTOTHENOYLCYSTEINE DECARBOXYLASE"/>
    <property type="match status" value="1"/>
</dbReference>
<feature type="domain" description="Flavoprotein" evidence="5">
    <location>
        <begin position="8"/>
        <end position="176"/>
    </location>
</feature>
<feature type="region of interest" description="Phosphopantothenate--cysteine ligase" evidence="3">
    <location>
        <begin position="195"/>
        <end position="406"/>
    </location>
</feature>
<proteinExistence type="inferred from homology"/>
<dbReference type="InterPro" id="IPR035929">
    <property type="entry name" value="CoaB-like_sf"/>
</dbReference>
<dbReference type="AlphaFoldDB" id="A0A2N6SLG8"/>
<feature type="binding site" evidence="3">
    <location>
        <position position="329"/>
    </location>
    <ligand>
        <name>CTP</name>
        <dbReference type="ChEBI" id="CHEBI:37563"/>
    </ligand>
</feature>
<dbReference type="GO" id="GO:0071513">
    <property type="term" value="C:phosphopantothenoylcysteine decarboxylase complex"/>
    <property type="evidence" value="ECO:0007669"/>
    <property type="project" value="TreeGrafter"/>
</dbReference>
<sequence length="406" mass="44865">MSVFNNVNIGLFITGGIASYKMAELTRQFIKQGANVKVAMTKSAAEFITPLTFQVLTKHAVLVDVFDEHEAENVQHVHMADWCDLVIVAPATANILAKMAYGIADEIVSTTLLATTAPRLIVPAMNVNMYENPATQNSIKQLRQYGYTVMEPDTGFLAEGYSGKGRLPELERIVEEANLVYTKSHLPQTLQGKKVLVSAGGTVERIDPVRYISNDSSGQMGYAVAKAAEELGADVTVISTRPNLPVSPHWDVHYVESARQLQEQMASFYDEADYVVMAAAVSDYRVKNQQTQKMKKEDQQEGLTLELVENPDILKGLGEKKTHQTLIGFAAETQDLLVNAKNKLERKKADWLIANDVSRTDAGFNVSTNQVTILGKDGSQKALPLLSKEDTARQIWQHILTPLEEK</sequence>
<keyword evidence="3 4" id="KW-0288">FMN</keyword>
<dbReference type="RefSeq" id="WP_092085772.1">
    <property type="nucleotide sequence ID" value="NZ_FNEL01000034.1"/>
</dbReference>
<dbReference type="GO" id="GO:0010181">
    <property type="term" value="F:FMN binding"/>
    <property type="evidence" value="ECO:0007669"/>
    <property type="project" value="UniProtKB-UniRule"/>
</dbReference>
<evidence type="ECO:0000313" key="8">
    <source>
        <dbReference type="Proteomes" id="UP000235682"/>
    </source>
</evidence>
<protein>
    <recommendedName>
        <fullName evidence="3">Coenzyme A biosynthesis bifunctional protein CoaBC</fullName>
    </recommendedName>
    <alternativeName>
        <fullName evidence="3">DNA/pantothenate metabolism flavoprotein</fullName>
    </alternativeName>
    <alternativeName>
        <fullName evidence="3">Phosphopantothenoylcysteine synthetase/decarboxylase</fullName>
        <shortName evidence="3">PPCS-PPCDC</shortName>
    </alternativeName>
    <domain>
        <recommendedName>
            <fullName evidence="3">Phosphopantothenoylcysteine decarboxylase</fullName>
            <shortName evidence="3">PPC decarboxylase</shortName>
            <shortName evidence="3">PPC-DC</shortName>
            <ecNumber evidence="3">4.1.1.36</ecNumber>
        </recommendedName>
        <alternativeName>
            <fullName evidence="3">CoaC</fullName>
        </alternativeName>
    </domain>
    <domain>
        <recommendedName>
            <fullName evidence="3">Phosphopantothenate--cysteine ligase</fullName>
            <ecNumber evidence="3">6.3.2.5</ecNumber>
        </recommendedName>
        <alternativeName>
            <fullName evidence="3">CoaB</fullName>
        </alternativeName>
        <alternativeName>
            <fullName evidence="3">Phosphopantothenoylcysteine synthetase</fullName>
            <shortName evidence="3">PPC synthetase</shortName>
            <shortName evidence="3">PPC-S</shortName>
        </alternativeName>
    </domain>
</protein>
<feature type="binding site" evidence="3">
    <location>
        <position position="347"/>
    </location>
    <ligand>
        <name>CTP</name>
        <dbReference type="ChEBI" id="CHEBI:37563"/>
    </ligand>
</feature>
<evidence type="ECO:0000256" key="2">
    <source>
        <dbReference type="ARBA" id="ARBA00023239"/>
    </source>
</evidence>
<comment type="similarity">
    <text evidence="3 4">In the N-terminal section; belongs to the HFCD (homo-oligomeric flavin containing Cys decarboxylase) superfamily.</text>
</comment>
<evidence type="ECO:0000256" key="1">
    <source>
        <dbReference type="ARBA" id="ARBA00022793"/>
    </source>
</evidence>
<feature type="domain" description="DNA/pantothenate metabolism flavoprotein C-terminal" evidence="6">
    <location>
        <begin position="190"/>
        <end position="400"/>
    </location>
</feature>
<dbReference type="GO" id="GO:0046872">
    <property type="term" value="F:metal ion binding"/>
    <property type="evidence" value="ECO:0007669"/>
    <property type="project" value="UniProtKB-KW"/>
</dbReference>
<feature type="binding site" evidence="3">
    <location>
        <position position="283"/>
    </location>
    <ligand>
        <name>CTP</name>
        <dbReference type="ChEBI" id="CHEBI:37563"/>
    </ligand>
</feature>
<dbReference type="EC" id="4.1.1.36" evidence="3"/>
<comment type="catalytic activity">
    <reaction evidence="3 4">
        <text>(R)-4'-phosphopantothenate + L-cysteine + CTP = N-[(R)-4-phosphopantothenoyl]-L-cysteine + CMP + diphosphate + H(+)</text>
        <dbReference type="Rhea" id="RHEA:19397"/>
        <dbReference type="ChEBI" id="CHEBI:10986"/>
        <dbReference type="ChEBI" id="CHEBI:15378"/>
        <dbReference type="ChEBI" id="CHEBI:33019"/>
        <dbReference type="ChEBI" id="CHEBI:35235"/>
        <dbReference type="ChEBI" id="CHEBI:37563"/>
        <dbReference type="ChEBI" id="CHEBI:59458"/>
        <dbReference type="ChEBI" id="CHEBI:60377"/>
        <dbReference type="EC" id="6.3.2.5"/>
    </reaction>
</comment>
<keyword evidence="3" id="KW-0479">Metal-binding</keyword>
<comment type="caution">
    <text evidence="3">Lacks conserved residue(s) required for the propagation of feature annotation.</text>
</comment>
<feature type="binding site" evidence="3">
    <location>
        <begin position="311"/>
        <end position="314"/>
    </location>
    <ligand>
        <name>CTP</name>
        <dbReference type="ChEBI" id="CHEBI:37563"/>
    </ligand>
</feature>
<keyword evidence="3" id="KW-0511">Multifunctional enzyme</keyword>
<dbReference type="EMBL" id="PNHE01000035">
    <property type="protein sequence ID" value="PMC57924.1"/>
    <property type="molecule type" value="Genomic_DNA"/>
</dbReference>
<comment type="catalytic activity">
    <reaction evidence="3 4">
        <text>N-[(R)-4-phosphopantothenoyl]-L-cysteine + H(+) = (R)-4'-phosphopantetheine + CO2</text>
        <dbReference type="Rhea" id="RHEA:16793"/>
        <dbReference type="ChEBI" id="CHEBI:15378"/>
        <dbReference type="ChEBI" id="CHEBI:16526"/>
        <dbReference type="ChEBI" id="CHEBI:59458"/>
        <dbReference type="ChEBI" id="CHEBI:61723"/>
        <dbReference type="EC" id="4.1.1.36"/>
    </reaction>
</comment>
<evidence type="ECO:0000256" key="3">
    <source>
        <dbReference type="HAMAP-Rule" id="MF_02225"/>
    </source>
</evidence>
<comment type="similarity">
    <text evidence="3 4">In the C-terminal section; belongs to the PPC synthetase family.</text>
</comment>
<feature type="binding site" evidence="3">
    <location>
        <position position="293"/>
    </location>
    <ligand>
        <name>CTP</name>
        <dbReference type="ChEBI" id="CHEBI:37563"/>
    </ligand>
</feature>
<dbReference type="GO" id="GO:0015937">
    <property type="term" value="P:coenzyme A biosynthetic process"/>
    <property type="evidence" value="ECO:0007669"/>
    <property type="project" value="UniProtKB-UniRule"/>
</dbReference>
<dbReference type="InterPro" id="IPR007085">
    <property type="entry name" value="DNA/pantothenate-metab_flavo_C"/>
</dbReference>
<keyword evidence="3" id="KW-0460">Magnesium</keyword>
<comment type="function">
    <text evidence="3">Catalyzes two sequential steps in the biosynthesis of coenzyme A. In the first step cysteine is conjugated to 4'-phosphopantothenate to form 4-phosphopantothenoylcysteine. In the second step the latter compound is decarboxylated to form 4'-phosphopantotheine.</text>
</comment>
<dbReference type="PANTHER" id="PTHR14359">
    <property type="entry name" value="HOMO-OLIGOMERIC FLAVIN CONTAINING CYS DECARBOXYLASE FAMILY"/>
    <property type="match status" value="1"/>
</dbReference>
<evidence type="ECO:0000259" key="6">
    <source>
        <dbReference type="Pfam" id="PF04127"/>
    </source>
</evidence>
<evidence type="ECO:0000313" key="7">
    <source>
        <dbReference type="EMBL" id="PMC57924.1"/>
    </source>
</evidence>
<organism evidence="7 8">
    <name type="scientific">Dolosicoccus paucivorans</name>
    <dbReference type="NCBI Taxonomy" id="84521"/>
    <lineage>
        <taxon>Bacteria</taxon>
        <taxon>Bacillati</taxon>
        <taxon>Bacillota</taxon>
        <taxon>Bacilli</taxon>
        <taxon>Lactobacillales</taxon>
        <taxon>Aerococcaceae</taxon>
        <taxon>Dolosicoccus</taxon>
    </lineage>
</organism>
<dbReference type="Gene3D" id="3.40.50.10300">
    <property type="entry name" value="CoaB-like"/>
    <property type="match status" value="1"/>
</dbReference>
<name>A0A2N6SLG8_9LACT</name>
<reference evidence="7 8" key="1">
    <citation type="submission" date="2017-09" db="EMBL/GenBank/DDBJ databases">
        <title>Bacterial strain isolated from the female urinary microbiota.</title>
        <authorList>
            <person name="Thomas-White K."/>
            <person name="Kumar N."/>
            <person name="Forster S."/>
            <person name="Putonti C."/>
            <person name="Lawley T."/>
            <person name="Wolfe A.J."/>
        </authorList>
    </citation>
    <scope>NUCLEOTIDE SEQUENCE [LARGE SCALE GENOMIC DNA]</scope>
    <source>
        <strain evidence="7 8">UMB0852</strain>
    </source>
</reference>
<comment type="function">
    <text evidence="4">Catalyzes two steps in the biosynthesis of coenzyme A. In the first step cysteine is conjugated to 4'-phosphopantothenate to form 4-phosphopantothenoylcysteine, in the latter compound is decarboxylated to form 4'-phosphopantotheine.</text>
</comment>
<dbReference type="STRING" id="84521.SAMN04487994_10346"/>
<keyword evidence="3 4" id="KW-0285">Flavoprotein</keyword>
<dbReference type="HAMAP" id="MF_02225">
    <property type="entry name" value="CoaBC"/>
    <property type="match status" value="1"/>
</dbReference>
<dbReference type="Pfam" id="PF04127">
    <property type="entry name" value="DFP"/>
    <property type="match status" value="1"/>
</dbReference>
<evidence type="ECO:0000259" key="5">
    <source>
        <dbReference type="Pfam" id="PF02441"/>
    </source>
</evidence>
<dbReference type="UniPathway" id="UPA00241">
    <property type="reaction ID" value="UER00353"/>
</dbReference>
<keyword evidence="3 4" id="KW-0436">Ligase</keyword>
<comment type="cofactor">
    <cofactor evidence="3">
        <name>FMN</name>
        <dbReference type="ChEBI" id="CHEBI:58210"/>
    </cofactor>
    <text evidence="3">Binds 1 FMN per subunit.</text>
</comment>
<keyword evidence="1 3" id="KW-0210">Decarboxylase</keyword>
<dbReference type="EC" id="6.3.2.5" evidence="3"/>
<dbReference type="SUPFAM" id="SSF52507">
    <property type="entry name" value="Homo-oligomeric flavin-containing Cys decarboxylases, HFCD"/>
    <property type="match status" value="1"/>
</dbReference>
<dbReference type="NCBIfam" id="TIGR00521">
    <property type="entry name" value="coaBC_dfp"/>
    <property type="match status" value="1"/>
</dbReference>
<comment type="cofactor">
    <cofactor evidence="3">
        <name>Mg(2+)</name>
        <dbReference type="ChEBI" id="CHEBI:18420"/>
    </cofactor>
</comment>